<organism evidence="2 3">
    <name type="scientific">Nakamurella antarctica</name>
    <dbReference type="NCBI Taxonomy" id="1902245"/>
    <lineage>
        <taxon>Bacteria</taxon>
        <taxon>Bacillati</taxon>
        <taxon>Actinomycetota</taxon>
        <taxon>Actinomycetes</taxon>
        <taxon>Nakamurellales</taxon>
        <taxon>Nakamurellaceae</taxon>
        <taxon>Nakamurella</taxon>
    </lineage>
</organism>
<reference evidence="2 3" key="2">
    <citation type="submission" date="2018-12" db="EMBL/GenBank/DDBJ databases">
        <title>Nakamurella antarcticus sp. nov., isolated from Antarctica South Shetland Islands soil.</title>
        <authorList>
            <person name="Peng F."/>
        </authorList>
    </citation>
    <scope>NUCLEOTIDE SEQUENCE [LARGE SCALE GENOMIC DNA]</scope>
    <source>
        <strain evidence="2 3">S14-144</strain>
    </source>
</reference>
<proteinExistence type="predicted"/>
<gene>
    <name evidence="2" type="ORF">EH165_12050</name>
</gene>
<reference evidence="2 3" key="1">
    <citation type="submission" date="2018-11" db="EMBL/GenBank/DDBJ databases">
        <authorList>
            <person name="Da X."/>
        </authorList>
    </citation>
    <scope>NUCLEOTIDE SEQUENCE [LARGE SCALE GENOMIC DNA]</scope>
    <source>
        <strain evidence="2 3">S14-144</strain>
    </source>
</reference>
<evidence type="ECO:0000313" key="3">
    <source>
        <dbReference type="Proteomes" id="UP000268084"/>
    </source>
</evidence>
<sequence>MPYLLIALLVAMLVVGLTWRGLGSQGDGSGGNGGTPRPRPRPRPTRPVAPDDDADFLNEIDRKLRGGGGEDKS</sequence>
<name>A0A3G8ZXL3_9ACTN</name>
<evidence type="ECO:0000313" key="2">
    <source>
        <dbReference type="EMBL" id="AZI58756.1"/>
    </source>
</evidence>
<dbReference type="AlphaFoldDB" id="A0A3G8ZXL3"/>
<keyword evidence="3" id="KW-1185">Reference proteome</keyword>
<dbReference type="RefSeq" id="WP_124799661.1">
    <property type="nucleotide sequence ID" value="NZ_CP034170.1"/>
</dbReference>
<dbReference type="EMBL" id="CP034170">
    <property type="protein sequence ID" value="AZI58756.1"/>
    <property type="molecule type" value="Genomic_DNA"/>
</dbReference>
<dbReference type="Proteomes" id="UP000268084">
    <property type="component" value="Chromosome"/>
</dbReference>
<protein>
    <submittedName>
        <fullName evidence="2">Uncharacterized protein</fullName>
    </submittedName>
</protein>
<feature type="compositionally biased region" description="Gly residues" evidence="1">
    <location>
        <begin position="23"/>
        <end position="34"/>
    </location>
</feature>
<dbReference type="KEGG" id="nak:EH165_12050"/>
<evidence type="ECO:0000256" key="1">
    <source>
        <dbReference type="SAM" id="MobiDB-lite"/>
    </source>
</evidence>
<feature type="region of interest" description="Disordered" evidence="1">
    <location>
        <begin position="22"/>
        <end position="57"/>
    </location>
</feature>
<accession>A0A3G8ZXL3</accession>